<dbReference type="Proteomes" id="UP000218810">
    <property type="component" value="Unassembled WGS sequence"/>
</dbReference>
<dbReference type="NCBIfam" id="TIGR03847">
    <property type="entry name" value="conserved hypothetical protein"/>
    <property type="match status" value="1"/>
</dbReference>
<evidence type="ECO:0000313" key="1">
    <source>
        <dbReference type="EMBL" id="PAY24855.1"/>
    </source>
</evidence>
<proteinExistence type="predicted"/>
<dbReference type="OrthoDB" id="156387at2"/>
<comment type="caution">
    <text evidence="1">The sequence shown here is derived from an EMBL/GenBank/DDBJ whole genome shotgun (WGS) entry which is preliminary data.</text>
</comment>
<dbReference type="InterPro" id="IPR021441">
    <property type="entry name" value="DUF3090"/>
</dbReference>
<dbReference type="RefSeq" id="WP_017836756.1">
    <property type="nucleotide sequence ID" value="NZ_NTGA01000002.1"/>
</dbReference>
<dbReference type="Pfam" id="PF11290">
    <property type="entry name" value="DUF3090"/>
    <property type="match status" value="1"/>
</dbReference>
<dbReference type="AlphaFoldDB" id="A0A2A2WUN6"/>
<protein>
    <submittedName>
        <fullName evidence="1">DUF3090 domain-containing protein</fullName>
    </submittedName>
</protein>
<reference evidence="2" key="1">
    <citation type="submission" date="2017-09" db="EMBL/GenBank/DDBJ databases">
        <authorList>
            <person name="Zhang Y."/>
            <person name="Huang X."/>
            <person name="Liu J."/>
            <person name="Lu L."/>
            <person name="Peng K."/>
        </authorList>
    </citation>
    <scope>NUCLEOTIDE SEQUENCE [LARGE SCALE GENOMIC DNA]</scope>
    <source>
        <strain evidence="2">S-XJ-1</strain>
    </source>
</reference>
<keyword evidence="2" id="KW-1185">Reference proteome</keyword>
<gene>
    <name evidence="1" type="ORF">CEY15_01400</name>
</gene>
<dbReference type="EMBL" id="NTGA01000002">
    <property type="protein sequence ID" value="PAY24855.1"/>
    <property type="molecule type" value="Genomic_DNA"/>
</dbReference>
<organism evidence="1 2">
    <name type="scientific">Dietzia natronolimnaea</name>
    <dbReference type="NCBI Taxonomy" id="161920"/>
    <lineage>
        <taxon>Bacteria</taxon>
        <taxon>Bacillati</taxon>
        <taxon>Actinomycetota</taxon>
        <taxon>Actinomycetes</taxon>
        <taxon>Mycobacteriales</taxon>
        <taxon>Dietziaceae</taxon>
        <taxon>Dietzia</taxon>
    </lineage>
</organism>
<accession>A0A2A2WUN6</accession>
<name>A0A2A2WUN6_9ACTN</name>
<evidence type="ECO:0000313" key="2">
    <source>
        <dbReference type="Proteomes" id="UP000218810"/>
    </source>
</evidence>
<sequence length="195" mass="20852">MSREVHEFRDPARFVVGTIGQPGERVFFVQATGGGRTVSVRCEKQQAQILSERMGDLLDEIAAKSDVPVPPAAGVVDDLAPLEMPVDAEFQVGTMGLGWDGEKSQIVVELLAADPSATDESVVLSDAEDAPDALRVFLSPQRARQFVLRSEKVVSAGRAPCPLCGEPIDTTGHLCIRLNGYLPRSGEALADLVDP</sequence>